<dbReference type="OrthoDB" id="4188750at2759"/>
<gene>
    <name evidence="2" type="ORF">EMCG_01506</name>
</gene>
<sequence length="176" mass="19685">MKLLFSIAVGLAAIMEAIALEEAEASNNKHISDIFRSLKTVENGFFHLGDDKILRTFDGDGNVLDYARPEDTHLKAVANLYSKSVQEHLYRVWGPVDDSQISEEQILHPPDYLLPLHLSKMPAAEPGICERDLDSGLEKRARCNTITCNTHEECYQRGCPGCLLIDKVVDGKCLSW</sequence>
<organism evidence="2 3">
    <name type="scientific">[Emmonsia] crescens</name>
    <dbReference type="NCBI Taxonomy" id="73230"/>
    <lineage>
        <taxon>Eukaryota</taxon>
        <taxon>Fungi</taxon>
        <taxon>Dikarya</taxon>
        <taxon>Ascomycota</taxon>
        <taxon>Pezizomycotina</taxon>
        <taxon>Eurotiomycetes</taxon>
        <taxon>Eurotiomycetidae</taxon>
        <taxon>Onygenales</taxon>
        <taxon>Ajellomycetaceae</taxon>
        <taxon>Emergomyces</taxon>
    </lineage>
</organism>
<dbReference type="AlphaFoldDB" id="A0A0G2I1A4"/>
<comment type="caution">
    <text evidence="2">The sequence shown here is derived from an EMBL/GenBank/DDBJ whole genome shotgun (WGS) entry which is preliminary data.</text>
</comment>
<evidence type="ECO:0000256" key="1">
    <source>
        <dbReference type="SAM" id="SignalP"/>
    </source>
</evidence>
<keyword evidence="1" id="KW-0732">Signal</keyword>
<dbReference type="EMBL" id="LCZI01000853">
    <property type="protein sequence ID" value="KKZ64158.1"/>
    <property type="molecule type" value="Genomic_DNA"/>
</dbReference>
<feature type="signal peptide" evidence="1">
    <location>
        <begin position="1"/>
        <end position="19"/>
    </location>
</feature>
<evidence type="ECO:0000313" key="3">
    <source>
        <dbReference type="Proteomes" id="UP000034164"/>
    </source>
</evidence>
<evidence type="ECO:0000313" key="2">
    <source>
        <dbReference type="EMBL" id="KKZ64158.1"/>
    </source>
</evidence>
<protein>
    <submittedName>
        <fullName evidence="2">Uncharacterized protein</fullName>
    </submittedName>
</protein>
<proteinExistence type="predicted"/>
<reference evidence="3" key="1">
    <citation type="journal article" date="2015" name="PLoS Genet.">
        <title>The dynamic genome and transcriptome of the human fungal pathogen Blastomyces and close relative Emmonsia.</title>
        <authorList>
            <person name="Munoz J.F."/>
            <person name="Gauthier G.M."/>
            <person name="Desjardins C.A."/>
            <person name="Gallo J.E."/>
            <person name="Holder J."/>
            <person name="Sullivan T.D."/>
            <person name="Marty A.J."/>
            <person name="Carmen J.C."/>
            <person name="Chen Z."/>
            <person name="Ding L."/>
            <person name="Gujja S."/>
            <person name="Magrini V."/>
            <person name="Misas E."/>
            <person name="Mitreva M."/>
            <person name="Priest M."/>
            <person name="Saif S."/>
            <person name="Whiston E.A."/>
            <person name="Young S."/>
            <person name="Zeng Q."/>
            <person name="Goldman W.E."/>
            <person name="Mardis E.R."/>
            <person name="Taylor J.W."/>
            <person name="McEwen J.G."/>
            <person name="Clay O.K."/>
            <person name="Klein B.S."/>
            <person name="Cuomo C.A."/>
        </authorList>
    </citation>
    <scope>NUCLEOTIDE SEQUENCE [LARGE SCALE GENOMIC DNA]</scope>
    <source>
        <strain evidence="3">UAMH 3008</strain>
    </source>
</reference>
<name>A0A0G2I1A4_9EURO</name>
<accession>A0A0G2I1A4</accession>
<dbReference type="VEuPathDB" id="FungiDB:EMCG_01506"/>
<dbReference type="Proteomes" id="UP000034164">
    <property type="component" value="Unassembled WGS sequence"/>
</dbReference>
<feature type="chain" id="PRO_5002545441" evidence="1">
    <location>
        <begin position="20"/>
        <end position="176"/>
    </location>
</feature>